<evidence type="ECO:0000259" key="1">
    <source>
        <dbReference type="Pfam" id="PF02463"/>
    </source>
</evidence>
<reference evidence="2" key="1">
    <citation type="submission" date="2020-04" db="EMBL/GenBank/DDBJ databases">
        <title>Deep metagenomics examines the oral microbiome during advanced dental caries in children, revealing novel taxa and co-occurrences with host molecules.</title>
        <authorList>
            <person name="Baker J.L."/>
            <person name="Morton J.T."/>
            <person name="Dinis M."/>
            <person name="Alvarez R."/>
            <person name="Tran N.C."/>
            <person name="Knight R."/>
            <person name="Edlund A."/>
        </authorList>
    </citation>
    <scope>NUCLEOTIDE SEQUENCE</scope>
    <source>
        <strain evidence="2">JCVI_24_bin.8</strain>
    </source>
</reference>
<organism evidence="2 3">
    <name type="scientific">Mogibacterium diversum</name>
    <dbReference type="NCBI Taxonomy" id="114527"/>
    <lineage>
        <taxon>Bacteria</taxon>
        <taxon>Bacillati</taxon>
        <taxon>Bacillota</taxon>
        <taxon>Clostridia</taxon>
        <taxon>Peptostreptococcales</taxon>
        <taxon>Anaerovoracaceae</taxon>
        <taxon>Mogibacterium</taxon>
    </lineage>
</organism>
<gene>
    <name evidence="2" type="ORF">HXM71_08095</name>
</gene>
<dbReference type="InterPro" id="IPR003395">
    <property type="entry name" value="RecF/RecN/SMC_N"/>
</dbReference>
<dbReference type="Gene3D" id="3.40.50.300">
    <property type="entry name" value="P-loop containing nucleotide triphosphate hydrolases"/>
    <property type="match status" value="1"/>
</dbReference>
<feature type="non-terminal residue" evidence="2">
    <location>
        <position position="1"/>
    </location>
</feature>
<comment type="caution">
    <text evidence="2">The sequence shown here is derived from an EMBL/GenBank/DDBJ whole genome shotgun (WGS) entry which is preliminary data.</text>
</comment>
<dbReference type="SUPFAM" id="SSF52540">
    <property type="entry name" value="P-loop containing nucleoside triphosphate hydrolases"/>
    <property type="match status" value="1"/>
</dbReference>
<protein>
    <submittedName>
        <fullName evidence="2">Chromosome segregation protein SMC</fullName>
    </submittedName>
</protein>
<dbReference type="Proteomes" id="UP000722050">
    <property type="component" value="Unassembled WGS sequence"/>
</dbReference>
<dbReference type="AlphaFoldDB" id="A0A930EGR7"/>
<evidence type="ECO:0000313" key="3">
    <source>
        <dbReference type="Proteomes" id="UP000722050"/>
    </source>
</evidence>
<name>A0A930EGR7_9FIRM</name>
<sequence>VMDEVEAALDDMNLTRLLTIFKELQETSQLIVITHQKRTMEIADALYGVTMRDGITRVVSQRLAD</sequence>
<dbReference type="EMBL" id="JABZQH010000399">
    <property type="protein sequence ID" value="MBF1353052.1"/>
    <property type="molecule type" value="Genomic_DNA"/>
</dbReference>
<proteinExistence type="predicted"/>
<dbReference type="Pfam" id="PF02463">
    <property type="entry name" value="SMC_N"/>
    <property type="match status" value="1"/>
</dbReference>
<accession>A0A930EGR7</accession>
<dbReference type="InterPro" id="IPR027417">
    <property type="entry name" value="P-loop_NTPase"/>
</dbReference>
<feature type="domain" description="RecF/RecN/SMC N-terminal" evidence="1">
    <location>
        <begin position="1"/>
        <end position="55"/>
    </location>
</feature>
<evidence type="ECO:0000313" key="2">
    <source>
        <dbReference type="EMBL" id="MBF1353052.1"/>
    </source>
</evidence>